<dbReference type="GO" id="GO:0018169">
    <property type="term" value="F:ribosomal S6-glutamic acid ligase activity"/>
    <property type="evidence" value="ECO:0007669"/>
    <property type="project" value="TreeGrafter"/>
</dbReference>
<evidence type="ECO:0000313" key="3">
    <source>
        <dbReference type="Proteomes" id="UP000520767"/>
    </source>
</evidence>
<dbReference type="Proteomes" id="UP000520767">
    <property type="component" value="Unassembled WGS sequence"/>
</dbReference>
<dbReference type="InterPro" id="IPR013651">
    <property type="entry name" value="ATP-grasp_RimK-type"/>
</dbReference>
<organism evidence="2 3">
    <name type="scientific">Actinophytocola algeriensis</name>
    <dbReference type="NCBI Taxonomy" id="1768010"/>
    <lineage>
        <taxon>Bacteria</taxon>
        <taxon>Bacillati</taxon>
        <taxon>Actinomycetota</taxon>
        <taxon>Actinomycetes</taxon>
        <taxon>Pseudonocardiales</taxon>
        <taxon>Pseudonocardiaceae</taxon>
    </lineage>
</organism>
<dbReference type="Pfam" id="PF08443">
    <property type="entry name" value="RimK"/>
    <property type="match status" value="1"/>
</dbReference>
<name>A0A7W7QG08_9PSEU</name>
<dbReference type="AlphaFoldDB" id="A0A7W7QG08"/>
<dbReference type="PANTHER" id="PTHR21621">
    <property type="entry name" value="RIBOSOMAL PROTEIN S6 MODIFICATION PROTEIN"/>
    <property type="match status" value="1"/>
</dbReference>
<dbReference type="GO" id="GO:0009432">
    <property type="term" value="P:SOS response"/>
    <property type="evidence" value="ECO:0007669"/>
    <property type="project" value="TreeGrafter"/>
</dbReference>
<dbReference type="RefSeq" id="WP_184816824.1">
    <property type="nucleotide sequence ID" value="NZ_JACHJQ010000018.1"/>
</dbReference>
<feature type="domain" description="ATP-grasp fold RimK-type" evidence="1">
    <location>
        <begin position="156"/>
        <end position="276"/>
    </location>
</feature>
<reference evidence="2 3" key="1">
    <citation type="submission" date="2020-08" db="EMBL/GenBank/DDBJ databases">
        <title>Genomic Encyclopedia of Type Strains, Phase III (KMG-III): the genomes of soil and plant-associated and newly described type strains.</title>
        <authorList>
            <person name="Whitman W."/>
        </authorList>
    </citation>
    <scope>NUCLEOTIDE SEQUENCE [LARGE SCALE GENOMIC DNA]</scope>
    <source>
        <strain evidence="2 3">CECT 8960</strain>
    </source>
</reference>
<dbReference type="SUPFAM" id="SSF56059">
    <property type="entry name" value="Glutathione synthetase ATP-binding domain-like"/>
    <property type="match status" value="1"/>
</dbReference>
<evidence type="ECO:0000313" key="2">
    <source>
        <dbReference type="EMBL" id="MBB4912880.1"/>
    </source>
</evidence>
<sequence length="311" mass="33617">MDIVWISHPDNYRPATLQGIGAGAQERLDLFAEHGHTLRVVQSHLIVPGWAGGPRLWVGDEDLLDERRGFMVTGWTWDAAAATHISAISRAIRASSSVLLTDGILDPERLGSDKLAMYHFAGERGVPVLPTVSVPYGRHAGAALEQVTRHLDADGYVVKPREMARGFGVLKVDTIEQLSATVDLLTPGALGCVIQPYFANSGDLRVYVHRGEVIAGLLRKPAAGSYLANVSQGGSGSAMSVPSEIREHSERLARDLESPYLCIDWLLSDAGPVFNEWMTVSAAFENLPEPEKTRVSDALFATIADRLAAGE</sequence>
<comment type="caution">
    <text evidence="2">The sequence shown here is derived from an EMBL/GenBank/DDBJ whole genome shotgun (WGS) entry which is preliminary data.</text>
</comment>
<proteinExistence type="predicted"/>
<accession>A0A7W7QG08</accession>
<dbReference type="EMBL" id="JACHJQ010000018">
    <property type="protein sequence ID" value="MBB4912880.1"/>
    <property type="molecule type" value="Genomic_DNA"/>
</dbReference>
<dbReference type="GO" id="GO:0005737">
    <property type="term" value="C:cytoplasm"/>
    <property type="evidence" value="ECO:0007669"/>
    <property type="project" value="TreeGrafter"/>
</dbReference>
<dbReference type="Gene3D" id="3.30.470.20">
    <property type="entry name" value="ATP-grasp fold, B domain"/>
    <property type="match status" value="1"/>
</dbReference>
<protein>
    <recommendedName>
        <fullName evidence="1">ATP-grasp fold RimK-type domain-containing protein</fullName>
    </recommendedName>
</protein>
<dbReference type="PANTHER" id="PTHR21621:SF0">
    <property type="entry name" value="BETA-CITRYLGLUTAMATE SYNTHASE B-RELATED"/>
    <property type="match status" value="1"/>
</dbReference>
<gene>
    <name evidence="2" type="ORF">FHR82_009154</name>
</gene>
<evidence type="ECO:0000259" key="1">
    <source>
        <dbReference type="Pfam" id="PF08443"/>
    </source>
</evidence>
<keyword evidence="3" id="KW-1185">Reference proteome</keyword>